<dbReference type="Proteomes" id="UP000747542">
    <property type="component" value="Unassembled WGS sequence"/>
</dbReference>
<sequence>MTSIIHIHIMNITWTFCQGKEGHVRRQQPARHGIPKRRAFYKIFNNIQTREHCKSRTIDSRTDYLRHATRASKRGGNDG</sequence>
<evidence type="ECO:0000313" key="1">
    <source>
        <dbReference type="EMBL" id="KAG7157112.1"/>
    </source>
</evidence>
<keyword evidence="2" id="KW-1185">Reference proteome</keyword>
<dbReference type="EMBL" id="JAHLQT010037988">
    <property type="protein sequence ID" value="KAG7157112.1"/>
    <property type="molecule type" value="Genomic_DNA"/>
</dbReference>
<comment type="caution">
    <text evidence="1">The sequence shown here is derived from an EMBL/GenBank/DDBJ whole genome shotgun (WGS) entry which is preliminary data.</text>
</comment>
<organism evidence="1 2">
    <name type="scientific">Homarus americanus</name>
    <name type="common">American lobster</name>
    <dbReference type="NCBI Taxonomy" id="6706"/>
    <lineage>
        <taxon>Eukaryota</taxon>
        <taxon>Metazoa</taxon>
        <taxon>Ecdysozoa</taxon>
        <taxon>Arthropoda</taxon>
        <taxon>Crustacea</taxon>
        <taxon>Multicrustacea</taxon>
        <taxon>Malacostraca</taxon>
        <taxon>Eumalacostraca</taxon>
        <taxon>Eucarida</taxon>
        <taxon>Decapoda</taxon>
        <taxon>Pleocyemata</taxon>
        <taxon>Astacidea</taxon>
        <taxon>Nephropoidea</taxon>
        <taxon>Nephropidae</taxon>
        <taxon>Homarus</taxon>
    </lineage>
</organism>
<accession>A0A8J5JF73</accession>
<gene>
    <name evidence="1" type="ORF">Hamer_G025201</name>
</gene>
<protein>
    <submittedName>
        <fullName evidence="1">Uncharacterized protein</fullName>
    </submittedName>
</protein>
<name>A0A8J5JF73_HOMAM</name>
<evidence type="ECO:0000313" key="2">
    <source>
        <dbReference type="Proteomes" id="UP000747542"/>
    </source>
</evidence>
<reference evidence="1" key="1">
    <citation type="journal article" date="2021" name="Sci. Adv.">
        <title>The American lobster genome reveals insights on longevity, neural, and immune adaptations.</title>
        <authorList>
            <person name="Polinski J.M."/>
            <person name="Zimin A.V."/>
            <person name="Clark K.F."/>
            <person name="Kohn A.B."/>
            <person name="Sadowski N."/>
            <person name="Timp W."/>
            <person name="Ptitsyn A."/>
            <person name="Khanna P."/>
            <person name="Romanova D.Y."/>
            <person name="Williams P."/>
            <person name="Greenwood S.J."/>
            <person name="Moroz L.L."/>
            <person name="Walt D.R."/>
            <person name="Bodnar A.G."/>
        </authorList>
    </citation>
    <scope>NUCLEOTIDE SEQUENCE</scope>
    <source>
        <strain evidence="1">GMGI-L3</strain>
    </source>
</reference>
<proteinExistence type="predicted"/>
<dbReference type="AlphaFoldDB" id="A0A8J5JF73"/>